<sequence length="121" mass="13027">MDTFNAGVQYNDFKGTVAADISDNVALADYLVSLGKAESDERVVGFRIASGENRGTPVTDVSLVAYLLRSAEFEPAPAAVRAVEVRVTPGEALAFFKRFDLVATRRGVDFSGTHVDGPHYD</sequence>
<dbReference type="PATRIC" id="fig|1420583.3.peg.4432"/>
<reference evidence="1 2" key="1">
    <citation type="journal article" date="2015" name="G3 (Bethesda)">
        <title>Insights into Ongoing Evolution of the Hexachlorocyclohexane Catabolic Pathway from Comparative Genomics of Ten Sphingomonadaceae Strains.</title>
        <authorList>
            <person name="Pearce S.L."/>
            <person name="Oakeshott J.G."/>
            <person name="Pandey G."/>
        </authorList>
    </citation>
    <scope>NUCLEOTIDE SEQUENCE [LARGE SCALE GENOMIC DNA]</scope>
    <source>
        <strain evidence="1 2">LL01</strain>
    </source>
</reference>
<dbReference type="EMBL" id="JACT01000008">
    <property type="protein sequence ID" value="KMS51791.1"/>
    <property type="molecule type" value="Genomic_DNA"/>
</dbReference>
<gene>
    <name evidence="1" type="ORF">V473_23125</name>
</gene>
<dbReference type="AlphaFoldDB" id="A0A0J7XID7"/>
<dbReference type="Proteomes" id="UP000052232">
    <property type="component" value="Unassembled WGS sequence"/>
</dbReference>
<protein>
    <submittedName>
        <fullName evidence="1">Uncharacterized protein</fullName>
    </submittedName>
</protein>
<evidence type="ECO:0000313" key="2">
    <source>
        <dbReference type="Proteomes" id="UP000052232"/>
    </source>
</evidence>
<evidence type="ECO:0000313" key="1">
    <source>
        <dbReference type="EMBL" id="KMS51791.1"/>
    </source>
</evidence>
<dbReference type="RefSeq" id="WP_017503420.1">
    <property type="nucleotide sequence ID" value="NZ_KQ130439.1"/>
</dbReference>
<comment type="caution">
    <text evidence="1">The sequence shown here is derived from an EMBL/GenBank/DDBJ whole genome shotgun (WGS) entry which is preliminary data.</text>
</comment>
<keyword evidence="2" id="KW-1185">Reference proteome</keyword>
<proteinExistence type="predicted"/>
<accession>A0A0J7XID7</accession>
<organism evidence="1 2">
    <name type="scientific">Sphingobium cupriresistens LL01</name>
    <dbReference type="NCBI Taxonomy" id="1420583"/>
    <lineage>
        <taxon>Bacteria</taxon>
        <taxon>Pseudomonadati</taxon>
        <taxon>Pseudomonadota</taxon>
        <taxon>Alphaproteobacteria</taxon>
        <taxon>Sphingomonadales</taxon>
        <taxon>Sphingomonadaceae</taxon>
        <taxon>Sphingobium</taxon>
    </lineage>
</organism>
<name>A0A0J7XID7_9SPHN</name>